<comment type="caution">
    <text evidence="1">The sequence shown here is derived from an EMBL/GenBank/DDBJ whole genome shotgun (WGS) entry which is preliminary data.</text>
</comment>
<reference evidence="1" key="1">
    <citation type="submission" date="2021-09" db="EMBL/GenBank/DDBJ databases">
        <authorList>
            <person name="Martin H S."/>
        </authorList>
    </citation>
    <scope>NUCLEOTIDE SEQUENCE</scope>
</reference>
<keyword evidence="2" id="KW-1185">Reference proteome</keyword>
<name>A0A8J2W2V7_9NEOP</name>
<proteinExistence type="predicted"/>
<evidence type="ECO:0000313" key="2">
    <source>
        <dbReference type="Proteomes" id="UP000789524"/>
    </source>
</evidence>
<dbReference type="OrthoDB" id="8036689at2759"/>
<organism evidence="1 2">
    <name type="scientific">Danaus chrysippus</name>
    <name type="common">African queen</name>
    <dbReference type="NCBI Taxonomy" id="151541"/>
    <lineage>
        <taxon>Eukaryota</taxon>
        <taxon>Metazoa</taxon>
        <taxon>Ecdysozoa</taxon>
        <taxon>Arthropoda</taxon>
        <taxon>Hexapoda</taxon>
        <taxon>Insecta</taxon>
        <taxon>Pterygota</taxon>
        <taxon>Neoptera</taxon>
        <taxon>Endopterygota</taxon>
        <taxon>Lepidoptera</taxon>
        <taxon>Glossata</taxon>
        <taxon>Ditrysia</taxon>
        <taxon>Papilionoidea</taxon>
        <taxon>Nymphalidae</taxon>
        <taxon>Danainae</taxon>
        <taxon>Danaini</taxon>
        <taxon>Danaina</taxon>
        <taxon>Danaus</taxon>
        <taxon>Anosia</taxon>
    </lineage>
</organism>
<gene>
    <name evidence="1" type="ORF">DCHRY22_LOCUS12040</name>
</gene>
<protein>
    <submittedName>
        <fullName evidence="1">(African queen) hypothetical protein</fullName>
    </submittedName>
</protein>
<dbReference type="AlphaFoldDB" id="A0A8J2W2V7"/>
<accession>A0A8J2W2V7</accession>
<dbReference type="EMBL" id="CAKASE010000074">
    <property type="protein sequence ID" value="CAG9576399.1"/>
    <property type="molecule type" value="Genomic_DNA"/>
</dbReference>
<sequence length="194" mass="21654">MNRFIARRGKPHNVFSDNLTTFVGAFNELASLLPQDLQLSSIDTANISNLQRNERNGFGRVADIRTRRGVLRRALNTICPLLVNAVEETSTGGAVCNVRVSLTSHAGASVPPLLSLITDGPVDQLYIDILDTIIHWKVEIKDQECLEAVVMSLVSTVVEKHTDRMLMDRLIQLLDMYGNIVTIPWMCLEKYFTG</sequence>
<evidence type="ECO:0000313" key="1">
    <source>
        <dbReference type="EMBL" id="CAG9576399.1"/>
    </source>
</evidence>
<dbReference type="Proteomes" id="UP000789524">
    <property type="component" value="Unassembled WGS sequence"/>
</dbReference>